<dbReference type="InterPro" id="IPR036691">
    <property type="entry name" value="Endo/exonu/phosph_ase_sf"/>
</dbReference>
<dbReference type="InterPro" id="IPR004808">
    <property type="entry name" value="AP_endonuc_1"/>
</dbReference>
<dbReference type="EC" id="3.1.11.2" evidence="7"/>
<keyword evidence="4 7" id="KW-0378">Hydrolase</keyword>
<keyword evidence="8" id="KW-1185">Reference proteome</keyword>
<protein>
    <submittedName>
        <fullName evidence="7">Exodeoxyribonuclease-3</fullName>
        <ecNumber evidence="7">3.1.11.2</ecNumber>
    </submittedName>
</protein>
<dbReference type="PROSITE" id="PS00726">
    <property type="entry name" value="AP_NUCLEASE_F1_1"/>
    <property type="match status" value="1"/>
</dbReference>
<gene>
    <name evidence="7" type="ORF">J2Z17_003381</name>
</gene>
<comment type="caution">
    <text evidence="7">The sequence shown here is derived from an EMBL/GenBank/DDBJ whole genome shotgun (WGS) entry which is preliminary data.</text>
</comment>
<dbReference type="Gene3D" id="3.60.10.10">
    <property type="entry name" value="Endonuclease/exonuclease/phosphatase"/>
    <property type="match status" value="1"/>
</dbReference>
<evidence type="ECO:0000256" key="2">
    <source>
        <dbReference type="ARBA" id="ARBA00007092"/>
    </source>
</evidence>
<dbReference type="EMBL" id="JAGGJU010000009">
    <property type="protein sequence ID" value="MBP1851929.1"/>
    <property type="molecule type" value="Genomic_DNA"/>
</dbReference>
<organism evidence="7 8">
    <name type="scientific">Rhizobium halophytocola</name>
    <dbReference type="NCBI Taxonomy" id="735519"/>
    <lineage>
        <taxon>Bacteria</taxon>
        <taxon>Pseudomonadati</taxon>
        <taxon>Pseudomonadota</taxon>
        <taxon>Alphaproteobacteria</taxon>
        <taxon>Hyphomicrobiales</taxon>
        <taxon>Rhizobiaceae</taxon>
        <taxon>Rhizobium/Agrobacterium group</taxon>
        <taxon>Rhizobium</taxon>
    </lineage>
</organism>
<evidence type="ECO:0000256" key="4">
    <source>
        <dbReference type="ARBA" id="ARBA00022801"/>
    </source>
</evidence>
<evidence type="ECO:0000256" key="5">
    <source>
        <dbReference type="ARBA" id="ARBA00022842"/>
    </source>
</evidence>
<dbReference type="Proteomes" id="UP000759443">
    <property type="component" value="Unassembled WGS sequence"/>
</dbReference>
<dbReference type="NCBIfam" id="TIGR00633">
    <property type="entry name" value="xth"/>
    <property type="match status" value="1"/>
</dbReference>
<proteinExistence type="inferred from homology"/>
<evidence type="ECO:0000313" key="7">
    <source>
        <dbReference type="EMBL" id="MBP1851929.1"/>
    </source>
</evidence>
<name>A0ABS4E1Z5_9HYPH</name>
<dbReference type="GO" id="GO:0008311">
    <property type="term" value="F:double-stranded DNA 3'-5' DNA exonuclease activity"/>
    <property type="evidence" value="ECO:0007669"/>
    <property type="project" value="UniProtKB-EC"/>
</dbReference>
<evidence type="ECO:0000313" key="8">
    <source>
        <dbReference type="Proteomes" id="UP000759443"/>
    </source>
</evidence>
<dbReference type="PANTHER" id="PTHR43250">
    <property type="entry name" value="EXODEOXYRIBONUCLEASE III"/>
    <property type="match status" value="1"/>
</dbReference>
<dbReference type="InterPro" id="IPR037493">
    <property type="entry name" value="ExoIII-like"/>
</dbReference>
<feature type="domain" description="Endonuclease/exonuclease/phosphatase" evidence="6">
    <location>
        <begin position="7"/>
        <end position="258"/>
    </location>
</feature>
<dbReference type="CDD" id="cd09086">
    <property type="entry name" value="ExoIII-like_AP-endo"/>
    <property type="match status" value="1"/>
</dbReference>
<dbReference type="NCBIfam" id="TIGR00195">
    <property type="entry name" value="exoDNase_III"/>
    <property type="match status" value="1"/>
</dbReference>
<evidence type="ECO:0000256" key="3">
    <source>
        <dbReference type="ARBA" id="ARBA00022723"/>
    </source>
</evidence>
<dbReference type="PROSITE" id="PS51435">
    <property type="entry name" value="AP_NUCLEASE_F1_4"/>
    <property type="match status" value="1"/>
</dbReference>
<comment type="cofactor">
    <cofactor evidence="1">
        <name>Mg(2+)</name>
        <dbReference type="ChEBI" id="CHEBI:18420"/>
    </cofactor>
</comment>
<dbReference type="RefSeq" id="WP_209946771.1">
    <property type="nucleotide sequence ID" value="NZ_JAGGJU010000009.1"/>
</dbReference>
<evidence type="ECO:0000259" key="6">
    <source>
        <dbReference type="Pfam" id="PF03372"/>
    </source>
</evidence>
<comment type="similarity">
    <text evidence="2">Belongs to the DNA repair enzymes AP/ExoA family.</text>
</comment>
<reference evidence="7 8" key="1">
    <citation type="submission" date="2021-03" db="EMBL/GenBank/DDBJ databases">
        <title>Genomic Encyclopedia of Type Strains, Phase IV (KMG-IV): sequencing the most valuable type-strain genomes for metagenomic binning, comparative biology and taxonomic classification.</title>
        <authorList>
            <person name="Goeker M."/>
        </authorList>
    </citation>
    <scope>NUCLEOTIDE SEQUENCE [LARGE SCALE GENOMIC DNA]</scope>
    <source>
        <strain evidence="7 8">DSM 21600</strain>
    </source>
</reference>
<dbReference type="InterPro" id="IPR005135">
    <property type="entry name" value="Endo/exonuclease/phosphatase"/>
</dbReference>
<dbReference type="SUPFAM" id="SSF56219">
    <property type="entry name" value="DNase I-like"/>
    <property type="match status" value="1"/>
</dbReference>
<sequence>MALSISTWNINSVRLRLPIVEQFLNLARPDILCLQEIKCLDEQFPYEPLRALGYDHILLHGQKGYHGVAIVSKIPLSEDHRQDYCGIGDARHVSGLFEHGGRRIRLHNFYVPAGGDEPKREINPKFGHKLDFIAEMQALRSDAEPGTSSILVGDLNIAPMENDVWSHKQMLKVVSHTPVETEGMRQIIEAGNWLDLMRQGVDPAEKIYTWWSYRAKDWAAANRGRRLDHIWSSPDLGPRLQRIDILKEARGWEKPSDHVPVTAHFDL</sequence>
<dbReference type="Pfam" id="PF03372">
    <property type="entry name" value="Exo_endo_phos"/>
    <property type="match status" value="1"/>
</dbReference>
<keyword evidence="3" id="KW-0479">Metal-binding</keyword>
<evidence type="ECO:0000256" key="1">
    <source>
        <dbReference type="ARBA" id="ARBA00001946"/>
    </source>
</evidence>
<keyword evidence="5" id="KW-0460">Magnesium</keyword>
<dbReference type="PANTHER" id="PTHR43250:SF2">
    <property type="entry name" value="EXODEOXYRIBONUCLEASE III"/>
    <property type="match status" value="1"/>
</dbReference>
<accession>A0ABS4E1Z5</accession>
<dbReference type="InterPro" id="IPR020847">
    <property type="entry name" value="AP_endonuclease_F1_BS"/>
</dbReference>